<evidence type="ECO:0000313" key="10">
    <source>
        <dbReference type="Proteomes" id="UP001209803"/>
    </source>
</evidence>
<feature type="transmembrane region" description="Helical" evidence="8">
    <location>
        <begin position="75"/>
        <end position="98"/>
    </location>
</feature>
<dbReference type="InterPro" id="IPR052017">
    <property type="entry name" value="TSUP"/>
</dbReference>
<evidence type="ECO:0000256" key="8">
    <source>
        <dbReference type="RuleBase" id="RU363041"/>
    </source>
</evidence>
<evidence type="ECO:0000256" key="5">
    <source>
        <dbReference type="ARBA" id="ARBA00022692"/>
    </source>
</evidence>
<dbReference type="RefSeq" id="WP_265682826.1">
    <property type="nucleotide sequence ID" value="NZ_CP120863.1"/>
</dbReference>
<keyword evidence="5 8" id="KW-0812">Transmembrane</keyword>
<dbReference type="PANTHER" id="PTHR30269:SF37">
    <property type="entry name" value="MEMBRANE TRANSPORTER PROTEIN"/>
    <property type="match status" value="1"/>
</dbReference>
<comment type="similarity">
    <text evidence="2 8">Belongs to the 4-toluene sulfonate uptake permease (TSUP) (TC 2.A.102) family.</text>
</comment>
<organism evidence="9 10">
    <name type="scientific">Roseibium porphyridii</name>
    <dbReference type="NCBI Taxonomy" id="2866279"/>
    <lineage>
        <taxon>Bacteria</taxon>
        <taxon>Pseudomonadati</taxon>
        <taxon>Pseudomonadota</taxon>
        <taxon>Alphaproteobacteria</taxon>
        <taxon>Hyphomicrobiales</taxon>
        <taxon>Stappiaceae</taxon>
        <taxon>Roseibium</taxon>
    </lineage>
</organism>
<feature type="transmembrane region" description="Helical" evidence="8">
    <location>
        <begin position="172"/>
        <end position="192"/>
    </location>
</feature>
<feature type="transmembrane region" description="Helical" evidence="8">
    <location>
        <begin position="104"/>
        <end position="121"/>
    </location>
</feature>
<feature type="transmembrane region" description="Helical" evidence="8">
    <location>
        <begin position="45"/>
        <end position="68"/>
    </location>
</feature>
<evidence type="ECO:0000256" key="3">
    <source>
        <dbReference type="ARBA" id="ARBA00022448"/>
    </source>
</evidence>
<keyword evidence="10" id="KW-1185">Reference proteome</keyword>
<protein>
    <recommendedName>
        <fullName evidence="8">Probable membrane transporter protein</fullName>
    </recommendedName>
</protein>
<feature type="transmembrane region" description="Helical" evidence="8">
    <location>
        <begin position="12"/>
        <end position="39"/>
    </location>
</feature>
<evidence type="ECO:0000256" key="6">
    <source>
        <dbReference type="ARBA" id="ARBA00022989"/>
    </source>
</evidence>
<keyword evidence="4 8" id="KW-1003">Cell membrane</keyword>
<evidence type="ECO:0000313" key="9">
    <source>
        <dbReference type="EMBL" id="WFE90747.1"/>
    </source>
</evidence>
<proteinExistence type="inferred from homology"/>
<feature type="transmembrane region" description="Helical" evidence="8">
    <location>
        <begin position="133"/>
        <end position="152"/>
    </location>
</feature>
<keyword evidence="6 8" id="KW-1133">Transmembrane helix</keyword>
<sequence>MDEIFTSYTPDLLAFLALVLFVAGCVRGFAGFGAGMIFIPVATSVILPATAAATFLFIDSIVTLPLLIRAVRQCVWSTVLPAVFGAVIFVHLGAWLLANTDILVLRWTIFAIVTGLLLLLISGWRYQKQPNSAISFATGGVSGILGGISQVSAPPVVAMWLSSSSDPQTIRANLIVFFSLASVGTFFAYMLHGFFTIKVLHLLVVAVPVYALAIFTGTRGFKWANPSLYRKVAYGLIALAALTSMPALDELFR</sequence>
<dbReference type="InterPro" id="IPR002781">
    <property type="entry name" value="TM_pro_TauE-like"/>
</dbReference>
<evidence type="ECO:0000256" key="4">
    <source>
        <dbReference type="ARBA" id="ARBA00022475"/>
    </source>
</evidence>
<comment type="subcellular location">
    <subcellularLocation>
        <location evidence="1 8">Cell membrane</location>
        <topology evidence="1 8">Multi-pass membrane protein</topology>
    </subcellularLocation>
</comment>
<evidence type="ECO:0000256" key="1">
    <source>
        <dbReference type="ARBA" id="ARBA00004651"/>
    </source>
</evidence>
<reference evidence="9 10" key="1">
    <citation type="submission" date="2023-03" db="EMBL/GenBank/DDBJ databases">
        <title>Roseibium porphyridii sp. nov. and Roseibium rhodosorbium sp. nov. isolated from marine algae, Porphyridium cruentum and Rhodosorus marinus, respectively.</title>
        <authorList>
            <person name="Lee M.W."/>
            <person name="Choi B.J."/>
            <person name="Lee J.K."/>
            <person name="Choi D.G."/>
            <person name="Baek J.H."/>
            <person name="Bayburt H."/>
            <person name="Kim J.M."/>
            <person name="Han D.M."/>
            <person name="Kim K.H."/>
            <person name="Jeon C.O."/>
        </authorList>
    </citation>
    <scope>NUCLEOTIDE SEQUENCE [LARGE SCALE GENOMIC DNA]</scope>
    <source>
        <strain evidence="9 10">KMA01</strain>
    </source>
</reference>
<gene>
    <name evidence="9" type="ORF">K1718_05215</name>
</gene>
<dbReference type="Pfam" id="PF01925">
    <property type="entry name" value="TauE"/>
    <property type="match status" value="1"/>
</dbReference>
<accession>A0ABY8F5H3</accession>
<dbReference type="EMBL" id="CP120863">
    <property type="protein sequence ID" value="WFE90747.1"/>
    <property type="molecule type" value="Genomic_DNA"/>
</dbReference>
<dbReference type="PANTHER" id="PTHR30269">
    <property type="entry name" value="TRANSMEMBRANE PROTEIN YFCA"/>
    <property type="match status" value="1"/>
</dbReference>
<dbReference type="Proteomes" id="UP001209803">
    <property type="component" value="Chromosome"/>
</dbReference>
<name>A0ABY8F5H3_9HYPH</name>
<keyword evidence="7 8" id="KW-0472">Membrane</keyword>
<evidence type="ECO:0000256" key="7">
    <source>
        <dbReference type="ARBA" id="ARBA00023136"/>
    </source>
</evidence>
<keyword evidence="3" id="KW-0813">Transport</keyword>
<evidence type="ECO:0000256" key="2">
    <source>
        <dbReference type="ARBA" id="ARBA00009142"/>
    </source>
</evidence>
<feature type="transmembrane region" description="Helical" evidence="8">
    <location>
        <begin position="199"/>
        <end position="221"/>
    </location>
</feature>